<proteinExistence type="predicted"/>
<feature type="region of interest" description="Disordered" evidence="1">
    <location>
        <begin position="316"/>
        <end position="398"/>
    </location>
</feature>
<feature type="compositionally biased region" description="Low complexity" evidence="1">
    <location>
        <begin position="366"/>
        <end position="381"/>
    </location>
</feature>
<name>A0ABP1G041_9CHLO</name>
<feature type="domain" description="SprT-like" evidence="2">
    <location>
        <begin position="591"/>
        <end position="756"/>
    </location>
</feature>
<feature type="compositionally biased region" description="Acidic residues" evidence="1">
    <location>
        <begin position="72"/>
        <end position="85"/>
    </location>
</feature>
<feature type="region of interest" description="Disordered" evidence="1">
    <location>
        <begin position="441"/>
        <end position="504"/>
    </location>
</feature>
<dbReference type="Pfam" id="PF10263">
    <property type="entry name" value="SprT-like"/>
    <property type="match status" value="1"/>
</dbReference>
<feature type="region of interest" description="Disordered" evidence="1">
    <location>
        <begin position="1"/>
        <end position="86"/>
    </location>
</feature>
<dbReference type="EMBL" id="CAXHTA020000009">
    <property type="protein sequence ID" value="CAL5223747.1"/>
    <property type="molecule type" value="Genomic_DNA"/>
</dbReference>
<dbReference type="PANTHER" id="PTHR23099:SF0">
    <property type="entry name" value="GERM CELL NUCLEAR ACIDIC PROTEIN"/>
    <property type="match status" value="1"/>
</dbReference>
<dbReference type="InterPro" id="IPR006640">
    <property type="entry name" value="SprT-like_domain"/>
</dbReference>
<organism evidence="3 4">
    <name type="scientific">Coccomyxa viridis</name>
    <dbReference type="NCBI Taxonomy" id="1274662"/>
    <lineage>
        <taxon>Eukaryota</taxon>
        <taxon>Viridiplantae</taxon>
        <taxon>Chlorophyta</taxon>
        <taxon>core chlorophytes</taxon>
        <taxon>Trebouxiophyceae</taxon>
        <taxon>Trebouxiophyceae incertae sedis</taxon>
        <taxon>Coccomyxaceae</taxon>
        <taxon>Coccomyxa</taxon>
    </lineage>
</organism>
<keyword evidence="4" id="KW-1185">Reference proteome</keyword>
<sequence>MGTTSPASPLSTRDAAWQTALSRPLPPSPATQSPNKQSRKPAWRAAAASQPAQPSLSARSLPKMLGGLNASEWEESDCEDWESESFESTLSSIGAFDMEGALERMTSGDTFYTPEPADSAHRASPAGDHSPSHERLQPLHDSASSQENTPLSLSEPGLPHAKTPVDSNSKAPSVGHASGFDLHQMAHQMDDRPVDESMEQSSISPAQTLSSDDNDSPRVIAWTAGRTMNRRHVLASPECAGSPEEAQCRSVSSESSPLAAGSSMRKLVLPGLHEPAHESAASLHRIAAACLPHSAQQAAEVNAAKLEHSALEAAALEGSSPAPANTGHQDSCADVSASPEVFTARRQHGRGGRSQHVLADSDEDSPGSSPAAATWASASSEGADEDRPPGSSSAKAISSGLRSAVRQLGSSYRLGSAAAPDIPISTLSSCGPAKRRETQRLGVVGASQNSERPEEHVSSKREVYELSDSEEGSPHRSPLRELQGQTWEFDSPGNHEDTFFHTGRVGEPPETPAWKGNSKVTFALGGAGAQTMPAVPKTLPRVMGTPLHVGDVYTVPSTPKTAPTPFYPTTPSKSRPAKTPVTVAAFRKRRSQLAASAFKEFNAAVFDGRLPADLEIAWSAHLKTTAGTTHFRREPAAFPGAKPRYSASVQLATKVIDTEAKLRATLLHELCHVATWVLPPHVAKPPHGPDFKQWAKAASKAYPDLPVTTCHQYEIHVPFHYQCLNPECAYVYKRHSRSIDTDRMACSMCSGRLTFKGRFQPDGTPAKTRAPSAFAGFVKEHFGGVKAAHPAGTPHKALMTALSAKWRSQKAAAEISTVPGCTDLGLRMEQLCL</sequence>
<accession>A0ABP1G041</accession>
<dbReference type="Proteomes" id="UP001497392">
    <property type="component" value="Unassembled WGS sequence"/>
</dbReference>
<feature type="compositionally biased region" description="Polar residues" evidence="1">
    <location>
        <begin position="142"/>
        <end position="152"/>
    </location>
</feature>
<feature type="compositionally biased region" description="Basic and acidic residues" evidence="1">
    <location>
        <begin position="451"/>
        <end position="464"/>
    </location>
</feature>
<evidence type="ECO:0000313" key="4">
    <source>
        <dbReference type="Proteomes" id="UP001497392"/>
    </source>
</evidence>
<feature type="compositionally biased region" description="Low complexity" evidence="1">
    <location>
        <begin position="43"/>
        <end position="60"/>
    </location>
</feature>
<feature type="compositionally biased region" description="Polar residues" evidence="1">
    <location>
        <begin position="199"/>
        <end position="211"/>
    </location>
</feature>
<dbReference type="SMART" id="SM00731">
    <property type="entry name" value="SprT"/>
    <property type="match status" value="1"/>
</dbReference>
<feature type="region of interest" description="Disordered" evidence="1">
    <location>
        <begin position="104"/>
        <end position="217"/>
    </location>
</feature>
<dbReference type="PANTHER" id="PTHR23099">
    <property type="entry name" value="TRANSCRIPTIONAL REGULATOR"/>
    <property type="match status" value="1"/>
</dbReference>
<gene>
    <name evidence="3" type="primary">g6308</name>
    <name evidence="3" type="ORF">VP750_LOCUS5406</name>
</gene>
<evidence type="ECO:0000259" key="2">
    <source>
        <dbReference type="SMART" id="SM00731"/>
    </source>
</evidence>
<reference evidence="3 4" key="1">
    <citation type="submission" date="2024-06" db="EMBL/GenBank/DDBJ databases">
        <authorList>
            <person name="Kraege A."/>
            <person name="Thomma B."/>
        </authorList>
    </citation>
    <scope>NUCLEOTIDE SEQUENCE [LARGE SCALE GENOMIC DNA]</scope>
</reference>
<evidence type="ECO:0000313" key="3">
    <source>
        <dbReference type="EMBL" id="CAL5223747.1"/>
    </source>
</evidence>
<protein>
    <submittedName>
        <fullName evidence="3">G6308 protein</fullName>
    </submittedName>
</protein>
<evidence type="ECO:0000256" key="1">
    <source>
        <dbReference type="SAM" id="MobiDB-lite"/>
    </source>
</evidence>
<feature type="compositionally biased region" description="Polar residues" evidence="1">
    <location>
        <begin position="1"/>
        <end position="11"/>
    </location>
</feature>
<dbReference type="CDD" id="cd00084">
    <property type="entry name" value="HMG-box_SF"/>
    <property type="match status" value="1"/>
</dbReference>
<comment type="caution">
    <text evidence="3">The sequence shown here is derived from an EMBL/GenBank/DDBJ whole genome shotgun (WGS) entry which is preliminary data.</text>
</comment>